<organism evidence="1 2">
    <name type="scientific">Melanomma pulvis-pyrius CBS 109.77</name>
    <dbReference type="NCBI Taxonomy" id="1314802"/>
    <lineage>
        <taxon>Eukaryota</taxon>
        <taxon>Fungi</taxon>
        <taxon>Dikarya</taxon>
        <taxon>Ascomycota</taxon>
        <taxon>Pezizomycotina</taxon>
        <taxon>Dothideomycetes</taxon>
        <taxon>Pleosporomycetidae</taxon>
        <taxon>Pleosporales</taxon>
        <taxon>Melanommataceae</taxon>
        <taxon>Melanomma</taxon>
    </lineage>
</organism>
<accession>A0A6A6XVZ9</accession>
<evidence type="ECO:0000313" key="2">
    <source>
        <dbReference type="Proteomes" id="UP000799757"/>
    </source>
</evidence>
<gene>
    <name evidence="1" type="ORF">K505DRAFT_159297</name>
</gene>
<dbReference type="AlphaFoldDB" id="A0A6A6XVZ9"/>
<protein>
    <submittedName>
        <fullName evidence="1">Uncharacterized protein</fullName>
    </submittedName>
</protein>
<dbReference type="Proteomes" id="UP000799757">
    <property type="component" value="Unassembled WGS sequence"/>
</dbReference>
<keyword evidence="2" id="KW-1185">Reference proteome</keyword>
<name>A0A6A6XVZ9_9PLEO</name>
<evidence type="ECO:0000313" key="1">
    <source>
        <dbReference type="EMBL" id="KAF2800559.1"/>
    </source>
</evidence>
<reference evidence="1" key="1">
    <citation type="journal article" date="2020" name="Stud. Mycol.">
        <title>101 Dothideomycetes genomes: a test case for predicting lifestyles and emergence of pathogens.</title>
        <authorList>
            <person name="Haridas S."/>
            <person name="Albert R."/>
            <person name="Binder M."/>
            <person name="Bloem J."/>
            <person name="Labutti K."/>
            <person name="Salamov A."/>
            <person name="Andreopoulos B."/>
            <person name="Baker S."/>
            <person name="Barry K."/>
            <person name="Bills G."/>
            <person name="Bluhm B."/>
            <person name="Cannon C."/>
            <person name="Castanera R."/>
            <person name="Culley D."/>
            <person name="Daum C."/>
            <person name="Ezra D."/>
            <person name="Gonzalez J."/>
            <person name="Henrissat B."/>
            <person name="Kuo A."/>
            <person name="Liang C."/>
            <person name="Lipzen A."/>
            <person name="Lutzoni F."/>
            <person name="Magnuson J."/>
            <person name="Mondo S."/>
            <person name="Nolan M."/>
            <person name="Ohm R."/>
            <person name="Pangilinan J."/>
            <person name="Park H.-J."/>
            <person name="Ramirez L."/>
            <person name="Alfaro M."/>
            <person name="Sun H."/>
            <person name="Tritt A."/>
            <person name="Yoshinaga Y."/>
            <person name="Zwiers L.-H."/>
            <person name="Turgeon B."/>
            <person name="Goodwin S."/>
            <person name="Spatafora J."/>
            <person name="Crous P."/>
            <person name="Grigoriev I."/>
        </authorList>
    </citation>
    <scope>NUCLEOTIDE SEQUENCE</scope>
    <source>
        <strain evidence="1">CBS 109.77</strain>
    </source>
</reference>
<sequence length="186" mass="20419">MATTCCCDRESVIASGVYTSDRQRNHQAAPFGCWCGASDAVAQLYEYKACTLVLVEVPRLPTPCTRTAMWEIRPNSLSLQSQFETLGYKTPLLEGVLLSIPSMVIETVRSTASNASLGYIHLSAIRLPECGPEYGLEYGLGTSRTFRLPALRRISNEELCLTMLMMMKMSGSLGNASCDRYPGRAT</sequence>
<dbReference type="EMBL" id="MU001746">
    <property type="protein sequence ID" value="KAF2800559.1"/>
    <property type="molecule type" value="Genomic_DNA"/>
</dbReference>
<proteinExistence type="predicted"/>